<dbReference type="EMBL" id="AE005673">
    <property type="protein sequence ID" value="AAK23975.1"/>
    <property type="molecule type" value="Genomic_DNA"/>
</dbReference>
<proteinExistence type="predicted"/>
<dbReference type="PIR" id="C87497">
    <property type="entry name" value="C87497"/>
</dbReference>
<dbReference type="BioCyc" id="CAULO:CC2000-MONOMER"/>
<accession>Q9A6T3</accession>
<evidence type="ECO:0000313" key="3">
    <source>
        <dbReference type="Proteomes" id="UP000001816"/>
    </source>
</evidence>
<feature type="compositionally biased region" description="Low complexity" evidence="1">
    <location>
        <begin position="242"/>
        <end position="257"/>
    </location>
</feature>
<protein>
    <submittedName>
        <fullName evidence="2">Uncharacterized protein</fullName>
    </submittedName>
</protein>
<dbReference type="EnsemblBacteria" id="AAK23975">
    <property type="protein sequence ID" value="AAK23975"/>
    <property type="gene ID" value="CC_2000"/>
</dbReference>
<feature type="region of interest" description="Disordered" evidence="1">
    <location>
        <begin position="242"/>
        <end position="266"/>
    </location>
</feature>
<dbReference type="Proteomes" id="UP000001816">
    <property type="component" value="Chromosome"/>
</dbReference>
<feature type="compositionally biased region" description="Basic and acidic residues" evidence="1">
    <location>
        <begin position="151"/>
        <end position="161"/>
    </location>
</feature>
<feature type="compositionally biased region" description="Gly residues" evidence="1">
    <location>
        <begin position="136"/>
        <end position="146"/>
    </location>
</feature>
<reference evidence="2 3" key="1">
    <citation type="journal article" date="2001" name="Proc. Natl. Acad. Sci. U.S.A.">
        <title>Complete genome sequence of Caulobacter crescentus.</title>
        <authorList>
            <person name="Nierman W.C."/>
            <person name="Feldblyum T.V."/>
            <person name="Laub M.T."/>
            <person name="Paulsen I.T."/>
            <person name="Nelson K.E."/>
            <person name="Eisen J.A."/>
            <person name="Heidelberg J.F."/>
            <person name="Alley M.R."/>
            <person name="Ohta N."/>
            <person name="Maddock J.R."/>
            <person name="Potocka I."/>
            <person name="Nelson W.C."/>
            <person name="Newton A."/>
            <person name="Stephens C."/>
            <person name="Phadke N.D."/>
            <person name="Ely B."/>
            <person name="DeBoy R.T."/>
            <person name="Dodson R.J."/>
            <person name="Durkin A.S."/>
            <person name="Gwinn M.L."/>
            <person name="Haft D.H."/>
            <person name="Kolonay J.F."/>
            <person name="Smit J."/>
            <person name="Craven M.B."/>
            <person name="Khouri H."/>
            <person name="Shetty J."/>
            <person name="Berry K."/>
            <person name="Utterback T."/>
            <person name="Tran K."/>
            <person name="Wolf A."/>
            <person name="Vamathevan J."/>
            <person name="Ermolaeva M."/>
            <person name="White O."/>
            <person name="Salzberg S.L."/>
            <person name="Venter J.C."/>
            <person name="Shapiro L."/>
            <person name="Fraser C.M."/>
        </authorList>
    </citation>
    <scope>NUCLEOTIDE SEQUENCE [LARGE SCALE GENOMIC DNA]</scope>
    <source>
        <strain evidence="3">ATCC 19089 / CB15</strain>
    </source>
</reference>
<evidence type="ECO:0000256" key="1">
    <source>
        <dbReference type="SAM" id="MobiDB-lite"/>
    </source>
</evidence>
<name>Q9A6T3_CAUVC</name>
<organism evidence="2 3">
    <name type="scientific">Caulobacter vibrioides (strain ATCC 19089 / CIP 103742 / CB 15)</name>
    <name type="common">Caulobacter crescentus</name>
    <dbReference type="NCBI Taxonomy" id="190650"/>
    <lineage>
        <taxon>Bacteria</taxon>
        <taxon>Pseudomonadati</taxon>
        <taxon>Pseudomonadota</taxon>
        <taxon>Alphaproteobacteria</taxon>
        <taxon>Caulobacterales</taxon>
        <taxon>Caulobacteraceae</taxon>
        <taxon>Caulobacter</taxon>
    </lineage>
</organism>
<dbReference type="STRING" id="190650.CC_2000"/>
<dbReference type="KEGG" id="ccr:CC_2000"/>
<evidence type="ECO:0000313" key="2">
    <source>
        <dbReference type="EMBL" id="AAK23975.1"/>
    </source>
</evidence>
<sequence>MVLGRSAHAGLQLGLGGANGVGDARLVGRDAEARLGLADHLGGVADFSVDLVAALALQRDADDRDGLSLQSLAGVASADDHGQLTVGAGDRAIDAVLGGELAVDGADGGGGVLDGVLDLDRGLAGDRNADFVSLGAGRGGDGGGDGEGGESGERLHGHPLNDRGGPGRAVFGEEKRTELSEAFRRLELKSPEEARLICGNAWGESSKIPVFRGFIRFFRVRHPVACVQNMGFRAMRLRRWGRSPGSRSRWRGAPSPGKLGAPGDAP</sequence>
<feature type="region of interest" description="Disordered" evidence="1">
    <location>
        <begin position="134"/>
        <end position="170"/>
    </location>
</feature>
<dbReference type="HOGENOM" id="CLU_1044654_0_0_5"/>
<dbReference type="AlphaFoldDB" id="Q9A6T3"/>
<keyword evidence="3" id="KW-1185">Reference proteome</keyword>
<gene>
    <name evidence="2" type="ordered locus">CC_2000</name>
</gene>